<protein>
    <recommendedName>
        <fullName evidence="4">Serine/threonine-protein phosphatase</fullName>
        <ecNumber evidence="4">3.1.3.16</ecNumber>
    </recommendedName>
</protein>
<proteinExistence type="inferred from homology"/>
<dbReference type="SMART" id="SM00156">
    <property type="entry name" value="PP2Ac"/>
    <property type="match status" value="1"/>
</dbReference>
<dbReference type="PANTHER" id="PTHR45668:SF9">
    <property type="entry name" value="SERINE_THREONINE-PROTEIN PHOSPHATASE 7"/>
    <property type="match status" value="1"/>
</dbReference>
<dbReference type="PROSITE" id="PS00125">
    <property type="entry name" value="SER_THR_PHOSPHATASE"/>
    <property type="match status" value="1"/>
</dbReference>
<evidence type="ECO:0000256" key="2">
    <source>
        <dbReference type="ARBA" id="ARBA00022723"/>
    </source>
</evidence>
<organism evidence="7">
    <name type="scientific">Tetraselmis sp. GSL018</name>
    <dbReference type="NCBI Taxonomy" id="582737"/>
    <lineage>
        <taxon>Eukaryota</taxon>
        <taxon>Viridiplantae</taxon>
        <taxon>Chlorophyta</taxon>
        <taxon>core chlorophytes</taxon>
        <taxon>Chlorodendrophyceae</taxon>
        <taxon>Chlorodendrales</taxon>
        <taxon>Chlorodendraceae</taxon>
        <taxon>Tetraselmis</taxon>
    </lineage>
</organism>
<dbReference type="AlphaFoldDB" id="A0A061S0V2"/>
<keyword evidence="3" id="KW-0464">Manganese</keyword>
<comment type="similarity">
    <text evidence="4">Belongs to the PPP phosphatase family.</text>
</comment>
<dbReference type="GO" id="GO:0046872">
    <property type="term" value="F:metal ion binding"/>
    <property type="evidence" value="ECO:0007669"/>
    <property type="project" value="UniProtKB-KW"/>
</dbReference>
<feature type="region of interest" description="Disordered" evidence="5">
    <location>
        <begin position="652"/>
        <end position="672"/>
    </location>
</feature>
<feature type="region of interest" description="Disordered" evidence="5">
    <location>
        <begin position="600"/>
        <end position="638"/>
    </location>
</feature>
<evidence type="ECO:0000259" key="6">
    <source>
        <dbReference type="PROSITE" id="PS00125"/>
    </source>
</evidence>
<dbReference type="EC" id="3.1.3.16" evidence="4"/>
<dbReference type="PANTHER" id="PTHR45668">
    <property type="entry name" value="SERINE/THREONINE-PROTEIN PHOSPHATASE 5-RELATED"/>
    <property type="match status" value="1"/>
</dbReference>
<dbReference type="Pfam" id="PF00149">
    <property type="entry name" value="Metallophos"/>
    <property type="match status" value="1"/>
</dbReference>
<dbReference type="InterPro" id="IPR051134">
    <property type="entry name" value="PPP_phosphatase"/>
</dbReference>
<dbReference type="GO" id="GO:0004722">
    <property type="term" value="F:protein serine/threonine phosphatase activity"/>
    <property type="evidence" value="ECO:0007669"/>
    <property type="project" value="UniProtKB-EC"/>
</dbReference>
<sequence>MQDSSVLLHKEQETSSCLGFQNLDYVSGQQLELDWVRSLIKSFEAASWQGPKASAKVLSAQALSSLLQDACKIWKPKPALLEIEPADDVSVVVVGDTHGQFHDVRRMFEVAGFPSQKLMYVFNGDYVDRGAWGMEILAVLSALSLALPSSFVMLRGNHESSTCTRAYGFRAELEGKYGRNDSRHVYRACQRLFASLPLAALIAEKTLVLHGGVFRKPRNPGKGKKRKACEAALELGTLDDLRKAPKGGQDPCGLGMSQVAADVLWSDPVAKEGLEFNLERGIGLVFGPDQTQAFMEANGLSLLIRSHEGPDARCRPLCGMPTMDNGFTVDHRVMAGTLMTVFSAPDYPQFQPVDDPKDRFNNLGAVAVLSHPDWSAPRMKQYEAVKPRPQAEPMYDLYLPDSDEDIEVIREEAHASIREASACTTDTMPEDGVCLPGPVRVHVAVEPSWRCREGLISVRLEVAEEGPDSCGEVQSAKRQRLGQGGEDGSAGVGCPPFVVGGPKVPGRPDRPAPDVAFKGTLLECASDGVSVLPLAPRCPKAMAGASAAAEASDSYRDPCDGSGGSGVRVTAGEDPVGTAPSLPLRSGRDGERSLVCLETLPDPTIRGGGGTEEETGIGKLGRQADAQPPPSHGRVDAGLALSKPLGMDVARSSGLHGCAAPGNVQDHSEQGQ</sequence>
<reference evidence="7" key="1">
    <citation type="submission" date="2014-05" db="EMBL/GenBank/DDBJ databases">
        <title>The transcriptome of the halophilic microalga Tetraselmis sp. GSL018 isolated from the Great Salt Lake, Utah.</title>
        <authorList>
            <person name="Jinkerson R.E."/>
            <person name="D'Adamo S."/>
            <person name="Posewitz M.C."/>
        </authorList>
    </citation>
    <scope>NUCLEOTIDE SEQUENCE</scope>
    <source>
        <strain evidence="7">GSL018</strain>
    </source>
</reference>
<dbReference type="InterPro" id="IPR029052">
    <property type="entry name" value="Metallo-depent_PP-like"/>
</dbReference>
<feature type="domain" description="Serine/threonine specific protein phosphatases" evidence="6">
    <location>
        <begin position="154"/>
        <end position="159"/>
    </location>
</feature>
<name>A0A061S0V2_9CHLO</name>
<comment type="catalytic activity">
    <reaction evidence="4">
        <text>O-phospho-L-threonyl-[protein] + H2O = L-threonyl-[protein] + phosphate</text>
        <dbReference type="Rhea" id="RHEA:47004"/>
        <dbReference type="Rhea" id="RHEA-COMP:11060"/>
        <dbReference type="Rhea" id="RHEA-COMP:11605"/>
        <dbReference type="ChEBI" id="CHEBI:15377"/>
        <dbReference type="ChEBI" id="CHEBI:30013"/>
        <dbReference type="ChEBI" id="CHEBI:43474"/>
        <dbReference type="ChEBI" id="CHEBI:61977"/>
        <dbReference type="EC" id="3.1.3.16"/>
    </reaction>
</comment>
<dbReference type="InterPro" id="IPR004843">
    <property type="entry name" value="Calcineurin-like_PHP"/>
</dbReference>
<dbReference type="InterPro" id="IPR006186">
    <property type="entry name" value="Ser/Thr-sp_prot-phosphatase"/>
</dbReference>
<evidence type="ECO:0000256" key="3">
    <source>
        <dbReference type="ARBA" id="ARBA00023211"/>
    </source>
</evidence>
<evidence type="ECO:0000256" key="4">
    <source>
        <dbReference type="RuleBase" id="RU004273"/>
    </source>
</evidence>
<accession>A0A061S0V2</accession>
<evidence type="ECO:0000256" key="1">
    <source>
        <dbReference type="ARBA" id="ARBA00001936"/>
    </source>
</evidence>
<comment type="cofactor">
    <cofactor evidence="1">
        <name>Mn(2+)</name>
        <dbReference type="ChEBI" id="CHEBI:29035"/>
    </cofactor>
</comment>
<dbReference type="EMBL" id="GBEZ01009131">
    <property type="protein sequence ID" value="JAC76441.1"/>
    <property type="molecule type" value="Transcribed_RNA"/>
</dbReference>
<dbReference type="Gene3D" id="3.60.21.10">
    <property type="match status" value="1"/>
</dbReference>
<keyword evidence="2" id="KW-0479">Metal-binding</keyword>
<keyword evidence="4" id="KW-0378">Hydrolase</keyword>
<dbReference type="SUPFAM" id="SSF56300">
    <property type="entry name" value="Metallo-dependent phosphatases"/>
    <property type="match status" value="1"/>
</dbReference>
<evidence type="ECO:0000313" key="7">
    <source>
        <dbReference type="EMBL" id="JAC76441.1"/>
    </source>
</evidence>
<dbReference type="PRINTS" id="PR00114">
    <property type="entry name" value="STPHPHTASE"/>
</dbReference>
<gene>
    <name evidence="7" type="primary">PP5</name>
    <name evidence="7" type="ORF">TSPGSL018_20161</name>
</gene>
<feature type="region of interest" description="Disordered" evidence="5">
    <location>
        <begin position="549"/>
        <end position="588"/>
    </location>
</feature>
<evidence type="ECO:0000256" key="5">
    <source>
        <dbReference type="SAM" id="MobiDB-lite"/>
    </source>
</evidence>